<dbReference type="Proteomes" id="UP000439113">
    <property type="component" value="Unassembled WGS sequence"/>
</dbReference>
<name>A0A6N8DQU9_RHOAC</name>
<comment type="caution">
    <text evidence="1">The sequence shown here is derived from an EMBL/GenBank/DDBJ whole genome shotgun (WGS) entry which is preliminary data.</text>
</comment>
<dbReference type="AlphaFoldDB" id="A0A6N8DQU9"/>
<dbReference type="RefSeq" id="WP_155447673.1">
    <property type="nucleotide sequence ID" value="NZ_JAOQNR010000024.1"/>
</dbReference>
<evidence type="ECO:0000313" key="1">
    <source>
        <dbReference type="EMBL" id="MTV32992.1"/>
    </source>
</evidence>
<reference evidence="1 2" key="1">
    <citation type="submission" date="2019-11" db="EMBL/GenBank/DDBJ databases">
        <title>Whole-genome sequence of a Rhodoblastus acidophilus DSM 142.</title>
        <authorList>
            <person name="Kyndt J.A."/>
            <person name="Meyer T.E."/>
        </authorList>
    </citation>
    <scope>NUCLEOTIDE SEQUENCE [LARGE SCALE GENOMIC DNA]</scope>
    <source>
        <strain evidence="1 2">DSM 142</strain>
    </source>
</reference>
<gene>
    <name evidence="1" type="ORF">GJ654_18590</name>
</gene>
<protein>
    <submittedName>
        <fullName evidence="1">Uncharacterized protein</fullName>
    </submittedName>
</protein>
<dbReference type="EMBL" id="WNKS01000025">
    <property type="protein sequence ID" value="MTV32992.1"/>
    <property type="molecule type" value="Genomic_DNA"/>
</dbReference>
<organism evidence="1 2">
    <name type="scientific">Rhodoblastus acidophilus</name>
    <name type="common">Rhodopseudomonas acidophila</name>
    <dbReference type="NCBI Taxonomy" id="1074"/>
    <lineage>
        <taxon>Bacteria</taxon>
        <taxon>Pseudomonadati</taxon>
        <taxon>Pseudomonadota</taxon>
        <taxon>Alphaproteobacteria</taxon>
        <taxon>Hyphomicrobiales</taxon>
        <taxon>Rhodoblastaceae</taxon>
        <taxon>Rhodoblastus</taxon>
    </lineage>
</organism>
<accession>A0A6N8DQU9</accession>
<evidence type="ECO:0000313" key="2">
    <source>
        <dbReference type="Proteomes" id="UP000439113"/>
    </source>
</evidence>
<sequence>MNLPLFAKLVEPKGPASSAALQEARVHVKAEHIAEPDNWDARDCVALIDAALEEKDQ</sequence>
<proteinExistence type="predicted"/>